<gene>
    <name evidence="1" type="ORF">AGLY_004833</name>
</gene>
<keyword evidence="2" id="KW-1185">Reference proteome</keyword>
<dbReference type="AlphaFoldDB" id="A0A6G0TV54"/>
<sequence>MTCASVNNINVHIWFLCVSVPMSNNQNQQDDSSIVENQKLSTQRGVAYGIYVELAALTSEGRHQRQSFDRLSRSRRSSIRLHAELRVYKSEERQYCWNCNSRISPRCGRRLSRHLARSVSVPPTRNVHKSVPYIIRSKSMPYREKNTEKMPTNFENSSIKTCFSLSSLHPSTAHVEDGQQAAQRPYNSLTKKIKKNENTNQDCWRGDSSYEFLSSLRTSYQYLMNNNLIESCKEVGCDLNSASPIQDWNVERLNIYIKELEKSFCSGSSSKPNSCNLTDNLLSPKRLSMNEEVCRLNILRHIAQFSKRLPHYREPSLNQSCSSIYNAHYLGYYIRILFLVMIYL</sequence>
<protein>
    <submittedName>
        <fullName evidence="1">Uncharacterized protein</fullName>
    </submittedName>
</protein>
<dbReference type="EMBL" id="VYZN01000014">
    <property type="protein sequence ID" value="KAE9539581.1"/>
    <property type="molecule type" value="Genomic_DNA"/>
</dbReference>
<evidence type="ECO:0000313" key="1">
    <source>
        <dbReference type="EMBL" id="KAE9539581.1"/>
    </source>
</evidence>
<reference evidence="1 2" key="1">
    <citation type="submission" date="2019-08" db="EMBL/GenBank/DDBJ databases">
        <title>The genome of the soybean aphid Biotype 1, its phylome, world population structure and adaptation to the North American continent.</title>
        <authorList>
            <person name="Giordano R."/>
            <person name="Donthu R.K."/>
            <person name="Hernandez A.G."/>
            <person name="Wright C.L."/>
            <person name="Zimin A.V."/>
        </authorList>
    </citation>
    <scope>NUCLEOTIDE SEQUENCE [LARGE SCALE GENOMIC DNA]</scope>
    <source>
        <tissue evidence="1">Whole aphids</tissue>
    </source>
</reference>
<dbReference type="Proteomes" id="UP000475862">
    <property type="component" value="Unassembled WGS sequence"/>
</dbReference>
<proteinExistence type="predicted"/>
<comment type="caution">
    <text evidence="1">The sequence shown here is derived from an EMBL/GenBank/DDBJ whole genome shotgun (WGS) entry which is preliminary data.</text>
</comment>
<name>A0A6G0TV54_APHGL</name>
<accession>A0A6G0TV54</accession>
<evidence type="ECO:0000313" key="2">
    <source>
        <dbReference type="Proteomes" id="UP000475862"/>
    </source>
</evidence>
<dbReference type="OrthoDB" id="10041151at2759"/>
<organism evidence="1 2">
    <name type="scientific">Aphis glycines</name>
    <name type="common">Soybean aphid</name>
    <dbReference type="NCBI Taxonomy" id="307491"/>
    <lineage>
        <taxon>Eukaryota</taxon>
        <taxon>Metazoa</taxon>
        <taxon>Ecdysozoa</taxon>
        <taxon>Arthropoda</taxon>
        <taxon>Hexapoda</taxon>
        <taxon>Insecta</taxon>
        <taxon>Pterygota</taxon>
        <taxon>Neoptera</taxon>
        <taxon>Paraneoptera</taxon>
        <taxon>Hemiptera</taxon>
        <taxon>Sternorrhyncha</taxon>
        <taxon>Aphidomorpha</taxon>
        <taxon>Aphidoidea</taxon>
        <taxon>Aphididae</taxon>
        <taxon>Aphidini</taxon>
        <taxon>Aphis</taxon>
        <taxon>Aphis</taxon>
    </lineage>
</organism>